<name>A0ACB0MD05_TRIPR</name>
<sequence>MKSPHFTKEMKSIFALFILFSLLVADVSYARKDLDDFWKNMMNDQPMPEAIKELVQNTKVIDSRKDNFIRDFDVKPNLILYHTHVESKKQKRKQHIFVKKSEQEEFHGTQKHG</sequence>
<organism evidence="1 2">
    <name type="scientific">Trifolium pratense</name>
    <name type="common">Red clover</name>
    <dbReference type="NCBI Taxonomy" id="57577"/>
    <lineage>
        <taxon>Eukaryota</taxon>
        <taxon>Viridiplantae</taxon>
        <taxon>Streptophyta</taxon>
        <taxon>Embryophyta</taxon>
        <taxon>Tracheophyta</taxon>
        <taxon>Spermatophyta</taxon>
        <taxon>Magnoliopsida</taxon>
        <taxon>eudicotyledons</taxon>
        <taxon>Gunneridae</taxon>
        <taxon>Pentapetalae</taxon>
        <taxon>rosids</taxon>
        <taxon>fabids</taxon>
        <taxon>Fabales</taxon>
        <taxon>Fabaceae</taxon>
        <taxon>Papilionoideae</taxon>
        <taxon>50 kb inversion clade</taxon>
        <taxon>NPAAA clade</taxon>
        <taxon>Hologalegina</taxon>
        <taxon>IRL clade</taxon>
        <taxon>Trifolieae</taxon>
        <taxon>Trifolium</taxon>
    </lineage>
</organism>
<accession>A0ACB0MD05</accession>
<proteinExistence type="predicted"/>
<comment type="caution">
    <text evidence="1">The sequence shown here is derived from an EMBL/GenBank/DDBJ whole genome shotgun (WGS) entry which is preliminary data.</text>
</comment>
<gene>
    <name evidence="1" type="ORF">MILVUS5_LOCUS41363</name>
</gene>
<dbReference type="EMBL" id="CASHSV030000823">
    <property type="protein sequence ID" value="CAJ2679226.1"/>
    <property type="molecule type" value="Genomic_DNA"/>
</dbReference>
<reference evidence="1" key="1">
    <citation type="submission" date="2023-10" db="EMBL/GenBank/DDBJ databases">
        <authorList>
            <person name="Rodriguez Cubillos JULIANA M."/>
            <person name="De Vega J."/>
        </authorList>
    </citation>
    <scope>NUCLEOTIDE SEQUENCE</scope>
</reference>
<protein>
    <submittedName>
        <fullName evidence="1">Uncharacterized protein</fullName>
    </submittedName>
</protein>
<evidence type="ECO:0000313" key="2">
    <source>
        <dbReference type="Proteomes" id="UP001177021"/>
    </source>
</evidence>
<keyword evidence="2" id="KW-1185">Reference proteome</keyword>
<dbReference type="Proteomes" id="UP001177021">
    <property type="component" value="Unassembled WGS sequence"/>
</dbReference>
<evidence type="ECO:0000313" key="1">
    <source>
        <dbReference type="EMBL" id="CAJ2679226.1"/>
    </source>
</evidence>